<protein>
    <recommendedName>
        <fullName evidence="1">UPF0352 protein DRW07_08510</fullName>
    </recommendedName>
</protein>
<dbReference type="InterPro" id="IPR009857">
    <property type="entry name" value="UPF0352"/>
</dbReference>
<dbReference type="SUPFAM" id="SSF158651">
    <property type="entry name" value="YejL-like"/>
    <property type="match status" value="1"/>
</dbReference>
<dbReference type="PIRSF" id="PIRSF006188">
    <property type="entry name" value="UCP006188"/>
    <property type="match status" value="1"/>
</dbReference>
<dbReference type="EMBL" id="RPOK01000002">
    <property type="protein sequence ID" value="RPJ67546.1"/>
    <property type="molecule type" value="Genomic_DNA"/>
</dbReference>
<evidence type="ECO:0000313" key="2">
    <source>
        <dbReference type="EMBL" id="RPJ67546.1"/>
    </source>
</evidence>
<dbReference type="InterPro" id="IPR023202">
    <property type="entry name" value="YejL_sf"/>
</dbReference>
<comment type="caution">
    <text evidence="2">The sequence shown here is derived from an EMBL/GenBank/DDBJ whole genome shotgun (WGS) entry which is preliminary data.</text>
</comment>
<organism evidence="2 3">
    <name type="scientific">Alteromonas sediminis</name>
    <dbReference type="NCBI Taxonomy" id="2259342"/>
    <lineage>
        <taxon>Bacteria</taxon>
        <taxon>Pseudomonadati</taxon>
        <taxon>Pseudomonadota</taxon>
        <taxon>Gammaproteobacteria</taxon>
        <taxon>Alteromonadales</taxon>
        <taxon>Alteromonadaceae</taxon>
        <taxon>Alteromonas/Salinimonas group</taxon>
        <taxon>Alteromonas</taxon>
    </lineage>
</organism>
<keyword evidence="3" id="KW-1185">Reference proteome</keyword>
<dbReference type="RefSeq" id="WP_124027446.1">
    <property type="nucleotide sequence ID" value="NZ_JBHRSN010000015.1"/>
</dbReference>
<dbReference type="Pfam" id="PF07208">
    <property type="entry name" value="DUF1414"/>
    <property type="match status" value="1"/>
</dbReference>
<dbReference type="OrthoDB" id="5771474at2"/>
<dbReference type="Gene3D" id="1.10.3390.10">
    <property type="entry name" value="YejL-like"/>
    <property type="match status" value="1"/>
</dbReference>
<evidence type="ECO:0000313" key="3">
    <source>
        <dbReference type="Proteomes" id="UP000275281"/>
    </source>
</evidence>
<comment type="similarity">
    <text evidence="1">Belongs to the UPF0352 family.</text>
</comment>
<proteinExistence type="inferred from homology"/>
<accession>A0A3N5Y3U0</accession>
<gene>
    <name evidence="2" type="ORF">DRW07_08510</name>
</gene>
<dbReference type="AlphaFoldDB" id="A0A3N5Y3U0"/>
<dbReference type="Proteomes" id="UP000275281">
    <property type="component" value="Unassembled WGS sequence"/>
</dbReference>
<evidence type="ECO:0000256" key="1">
    <source>
        <dbReference type="HAMAP-Rule" id="MF_00816"/>
    </source>
</evidence>
<sequence length="72" mass="8080">MPQKSKYTNDDVERIMNEILVVLESNKANKDLSLMVLGNVVSHVFNQHVAPAQRAELAQAFSAILQKTLDKE</sequence>
<dbReference type="NCBIfam" id="NF010242">
    <property type="entry name" value="PRK13689.1"/>
    <property type="match status" value="1"/>
</dbReference>
<reference evidence="2 3" key="1">
    <citation type="submission" date="2018-11" db="EMBL/GenBank/DDBJ databases">
        <authorList>
            <person name="Ye M.-Q."/>
            <person name="Du Z.-J."/>
        </authorList>
    </citation>
    <scope>NUCLEOTIDE SEQUENCE [LARGE SCALE GENOMIC DNA]</scope>
    <source>
        <strain evidence="2 3">U0105</strain>
    </source>
</reference>
<name>A0A3N5Y3U0_9ALTE</name>
<dbReference type="HAMAP" id="MF_00816">
    <property type="entry name" value="UPF0352"/>
    <property type="match status" value="1"/>
</dbReference>